<evidence type="ECO:0000256" key="5">
    <source>
        <dbReference type="ARBA" id="ARBA00022777"/>
    </source>
</evidence>
<evidence type="ECO:0000256" key="6">
    <source>
        <dbReference type="ARBA" id="ARBA00022840"/>
    </source>
</evidence>
<dbReference type="NCBIfam" id="NF045510">
    <property type="entry name" value="4Cys_prefix_kin"/>
    <property type="match status" value="1"/>
</dbReference>
<evidence type="ECO:0000313" key="13">
    <source>
        <dbReference type="Proteomes" id="UP000177870"/>
    </source>
</evidence>
<keyword evidence="4 9" id="KW-0547">Nucleotide-binding</keyword>
<feature type="binding site" evidence="9">
    <location>
        <position position="65"/>
    </location>
    <ligand>
        <name>ATP</name>
        <dbReference type="ChEBI" id="CHEBI:30616"/>
    </ligand>
</feature>
<accession>A0A1D8TVJ6</accession>
<evidence type="ECO:0000256" key="7">
    <source>
        <dbReference type="ARBA" id="ARBA00047899"/>
    </source>
</evidence>
<dbReference type="InterPro" id="IPR000719">
    <property type="entry name" value="Prot_kinase_dom"/>
</dbReference>
<evidence type="ECO:0000313" key="12">
    <source>
        <dbReference type="EMBL" id="AOX01680.1"/>
    </source>
</evidence>
<feature type="compositionally biased region" description="Polar residues" evidence="10">
    <location>
        <begin position="360"/>
        <end position="382"/>
    </location>
</feature>
<comment type="catalytic activity">
    <reaction evidence="8">
        <text>L-seryl-[protein] + ATP = O-phospho-L-seryl-[protein] + ADP + H(+)</text>
        <dbReference type="Rhea" id="RHEA:17989"/>
        <dbReference type="Rhea" id="RHEA-COMP:9863"/>
        <dbReference type="Rhea" id="RHEA-COMP:11604"/>
        <dbReference type="ChEBI" id="CHEBI:15378"/>
        <dbReference type="ChEBI" id="CHEBI:29999"/>
        <dbReference type="ChEBI" id="CHEBI:30616"/>
        <dbReference type="ChEBI" id="CHEBI:83421"/>
        <dbReference type="ChEBI" id="CHEBI:456216"/>
        <dbReference type="EC" id="2.7.11.1"/>
    </reaction>
</comment>
<feature type="compositionally biased region" description="Polar residues" evidence="10">
    <location>
        <begin position="398"/>
        <end position="411"/>
    </location>
</feature>
<dbReference type="KEGG" id="mpro:BJP34_21555"/>
<feature type="domain" description="Protein kinase" evidence="11">
    <location>
        <begin position="34"/>
        <end position="303"/>
    </location>
</feature>
<dbReference type="SUPFAM" id="SSF56112">
    <property type="entry name" value="Protein kinase-like (PK-like)"/>
    <property type="match status" value="1"/>
</dbReference>
<comment type="catalytic activity">
    <reaction evidence="7">
        <text>L-threonyl-[protein] + ATP = O-phospho-L-threonyl-[protein] + ADP + H(+)</text>
        <dbReference type="Rhea" id="RHEA:46608"/>
        <dbReference type="Rhea" id="RHEA-COMP:11060"/>
        <dbReference type="Rhea" id="RHEA-COMP:11605"/>
        <dbReference type="ChEBI" id="CHEBI:15378"/>
        <dbReference type="ChEBI" id="CHEBI:30013"/>
        <dbReference type="ChEBI" id="CHEBI:30616"/>
        <dbReference type="ChEBI" id="CHEBI:61977"/>
        <dbReference type="ChEBI" id="CHEBI:456216"/>
        <dbReference type="EC" id="2.7.11.1"/>
    </reaction>
</comment>
<feature type="region of interest" description="Disordered" evidence="10">
    <location>
        <begin position="356"/>
        <end position="411"/>
    </location>
</feature>
<dbReference type="OrthoDB" id="428645at2"/>
<evidence type="ECO:0000256" key="9">
    <source>
        <dbReference type="PROSITE-ProRule" id="PRU10141"/>
    </source>
</evidence>
<dbReference type="AlphaFoldDB" id="A0A1D8TVJ6"/>
<organism evidence="12 13">
    <name type="scientific">Moorena producens PAL-8-15-08-1</name>
    <dbReference type="NCBI Taxonomy" id="1458985"/>
    <lineage>
        <taxon>Bacteria</taxon>
        <taxon>Bacillati</taxon>
        <taxon>Cyanobacteriota</taxon>
        <taxon>Cyanophyceae</taxon>
        <taxon>Coleofasciculales</taxon>
        <taxon>Coleofasciculaceae</taxon>
        <taxon>Moorena</taxon>
    </lineage>
</organism>
<dbReference type="GO" id="GO:0005524">
    <property type="term" value="F:ATP binding"/>
    <property type="evidence" value="ECO:0007669"/>
    <property type="project" value="UniProtKB-UniRule"/>
</dbReference>
<dbReference type="PROSITE" id="PS50011">
    <property type="entry name" value="PROTEIN_KINASE_DOM"/>
    <property type="match status" value="1"/>
</dbReference>
<dbReference type="Gene3D" id="1.10.510.10">
    <property type="entry name" value="Transferase(Phosphotransferase) domain 1"/>
    <property type="match status" value="1"/>
</dbReference>
<keyword evidence="5 12" id="KW-0418">Kinase</keyword>
<dbReference type="Proteomes" id="UP000177870">
    <property type="component" value="Chromosome"/>
</dbReference>
<evidence type="ECO:0000256" key="4">
    <source>
        <dbReference type="ARBA" id="ARBA00022741"/>
    </source>
</evidence>
<keyword evidence="3" id="KW-0808">Transferase</keyword>
<protein>
    <recommendedName>
        <fullName evidence="1">non-specific serine/threonine protein kinase</fullName>
        <ecNumber evidence="1">2.7.11.1</ecNumber>
    </recommendedName>
</protein>
<dbReference type="PANTHER" id="PTHR24363">
    <property type="entry name" value="SERINE/THREONINE PROTEIN KINASE"/>
    <property type="match status" value="1"/>
</dbReference>
<dbReference type="EMBL" id="CP017599">
    <property type="protein sequence ID" value="AOX01680.1"/>
    <property type="molecule type" value="Genomic_DNA"/>
</dbReference>
<dbReference type="InterPro" id="IPR017441">
    <property type="entry name" value="Protein_kinase_ATP_BS"/>
</dbReference>
<dbReference type="PANTHER" id="PTHR24363:SF0">
    <property type="entry name" value="SERINE_THREONINE KINASE LIKE DOMAIN CONTAINING 1"/>
    <property type="match status" value="1"/>
</dbReference>
<evidence type="ECO:0000256" key="1">
    <source>
        <dbReference type="ARBA" id="ARBA00012513"/>
    </source>
</evidence>
<dbReference type="RefSeq" id="WP_070394115.1">
    <property type="nucleotide sequence ID" value="NZ_CP017599.1"/>
</dbReference>
<evidence type="ECO:0000256" key="3">
    <source>
        <dbReference type="ARBA" id="ARBA00022679"/>
    </source>
</evidence>
<dbReference type="STRING" id="1458985.BJP34_21555"/>
<proteinExistence type="predicted"/>
<evidence type="ECO:0000259" key="11">
    <source>
        <dbReference type="PROSITE" id="PS50011"/>
    </source>
</evidence>
<sequence>MSYCLNPTCPNPKNREGTKFCIACGSKLLLKERYRGIKPIGQGGFGKTFLAVDEDKPSKPPCVIKQFFPQAQGTNTVQKAAELFTLEAVRLDELGKHPQVPELLAYFCQDSQQYLVQEFIDGQNLLQELASRGGFNEAQIRALLDDLLPLLHFVHQHHVIHRDIKPENIIRRRGLRSSVVGGATQVPGQLVLVDFGASKAATGTSLGKTGTAIGSFGYVSPEQSIGRAVFASDIYSLGITCIHLLTHRHPCDLFDVREGVWVWRNFLSHPISDQLGRIIDKMIAGAINRRYQSAAEVSKDLHLQRTPATPLRQQKPVTPLRQRKPVTPIKPTVPSKPAVGGLNKRIAQELEELKSEIMGNPTTKSTHQTLGSKVAGSSSLPKTKTKLDRELEEVQSEFIGSSNPQQNPGSG</sequence>
<keyword evidence="6 9" id="KW-0067">ATP-binding</keyword>
<dbReference type="EC" id="2.7.11.1" evidence="1"/>
<dbReference type="InterPro" id="IPR011009">
    <property type="entry name" value="Kinase-like_dom_sf"/>
</dbReference>
<gene>
    <name evidence="12" type="ORF">BJP34_21555</name>
</gene>
<evidence type="ECO:0000256" key="10">
    <source>
        <dbReference type="SAM" id="MobiDB-lite"/>
    </source>
</evidence>
<dbReference type="PROSITE" id="PS00107">
    <property type="entry name" value="PROTEIN_KINASE_ATP"/>
    <property type="match status" value="1"/>
</dbReference>
<dbReference type="Pfam" id="PF00069">
    <property type="entry name" value="Pkinase"/>
    <property type="match status" value="1"/>
</dbReference>
<dbReference type="GO" id="GO:0004674">
    <property type="term" value="F:protein serine/threonine kinase activity"/>
    <property type="evidence" value="ECO:0007669"/>
    <property type="project" value="UniProtKB-KW"/>
</dbReference>
<dbReference type="CDD" id="cd14014">
    <property type="entry name" value="STKc_PknB_like"/>
    <property type="match status" value="1"/>
</dbReference>
<evidence type="ECO:0000256" key="8">
    <source>
        <dbReference type="ARBA" id="ARBA00048679"/>
    </source>
</evidence>
<dbReference type="SMART" id="SM00220">
    <property type="entry name" value="S_TKc"/>
    <property type="match status" value="1"/>
</dbReference>
<name>A0A1D8TVJ6_9CYAN</name>
<keyword evidence="2 12" id="KW-0723">Serine/threonine-protein kinase</keyword>
<reference evidence="13" key="1">
    <citation type="submission" date="2016-10" db="EMBL/GenBank/DDBJ databases">
        <title>Comparative genomics uncovers the prolific and rare metabolic potential of the cyanobacterial genus Moorea.</title>
        <authorList>
            <person name="Leao T."/>
            <person name="Castelao G."/>
            <person name="Korobeynikov A."/>
            <person name="Monroe E.A."/>
            <person name="Podell S."/>
            <person name="Glukhov E."/>
            <person name="Allen E."/>
            <person name="Gerwick W.H."/>
            <person name="Gerwick L."/>
        </authorList>
    </citation>
    <scope>NUCLEOTIDE SEQUENCE [LARGE SCALE GENOMIC DNA]</scope>
    <source>
        <strain evidence="13">PAL-8-15-08-1</strain>
    </source>
</reference>
<evidence type="ECO:0000256" key="2">
    <source>
        <dbReference type="ARBA" id="ARBA00022527"/>
    </source>
</evidence>